<evidence type="ECO:0000313" key="13">
    <source>
        <dbReference type="Proteomes" id="UP000447833"/>
    </source>
</evidence>
<dbReference type="Pfam" id="PF00251">
    <property type="entry name" value="Glyco_hydro_32N"/>
    <property type="match status" value="1"/>
</dbReference>
<comment type="subcellular location">
    <subcellularLocation>
        <location evidence="9">Cytoplasm</location>
    </subcellularLocation>
</comment>
<evidence type="ECO:0000256" key="6">
    <source>
        <dbReference type="ARBA" id="ARBA00023295"/>
    </source>
</evidence>
<evidence type="ECO:0000259" key="11">
    <source>
        <dbReference type="Pfam" id="PF08244"/>
    </source>
</evidence>
<dbReference type="InterPro" id="IPR051214">
    <property type="entry name" value="GH32_Enzymes"/>
</dbReference>
<dbReference type="InterPro" id="IPR006232">
    <property type="entry name" value="Suc6P_hydrolase"/>
</dbReference>
<dbReference type="PROSITE" id="PS00609">
    <property type="entry name" value="GLYCOSYL_HYDROL_F32"/>
    <property type="match status" value="1"/>
</dbReference>
<dbReference type="Gene3D" id="2.60.120.560">
    <property type="entry name" value="Exo-inulinase, domain 1"/>
    <property type="match status" value="1"/>
</dbReference>
<evidence type="ECO:0000256" key="2">
    <source>
        <dbReference type="ARBA" id="ARBA00009902"/>
    </source>
</evidence>
<dbReference type="GO" id="GO:0005985">
    <property type="term" value="P:sucrose metabolic process"/>
    <property type="evidence" value="ECO:0007669"/>
    <property type="project" value="UniProtKB-UniPathway"/>
</dbReference>
<dbReference type="InterPro" id="IPR013148">
    <property type="entry name" value="Glyco_hydro_32_N"/>
</dbReference>
<dbReference type="InterPro" id="IPR001362">
    <property type="entry name" value="Glyco_hydro_32"/>
</dbReference>
<evidence type="ECO:0000256" key="1">
    <source>
        <dbReference type="ARBA" id="ARBA00004914"/>
    </source>
</evidence>
<dbReference type="NCBIfam" id="TIGR01322">
    <property type="entry name" value="scrB_fam"/>
    <property type="match status" value="1"/>
</dbReference>
<dbReference type="InterPro" id="IPR013189">
    <property type="entry name" value="Glyco_hydro_32_C"/>
</dbReference>
<keyword evidence="6 8" id="KW-0326">Glycosidase</keyword>
<name>A0A845EUM1_9BACL</name>
<evidence type="ECO:0000256" key="7">
    <source>
        <dbReference type="ARBA" id="ARBA00033367"/>
    </source>
</evidence>
<dbReference type="Gene3D" id="2.115.10.20">
    <property type="entry name" value="Glycosyl hydrolase domain, family 43"/>
    <property type="match status" value="1"/>
</dbReference>
<dbReference type="GO" id="GO:0005737">
    <property type="term" value="C:cytoplasm"/>
    <property type="evidence" value="ECO:0007669"/>
    <property type="project" value="UniProtKB-SubCell"/>
</dbReference>
<organism evidence="12 13">
    <name type="scientific">Guptibacillus hwajinpoensis</name>
    <dbReference type="NCBI Taxonomy" id="208199"/>
    <lineage>
        <taxon>Bacteria</taxon>
        <taxon>Bacillati</taxon>
        <taxon>Bacillota</taxon>
        <taxon>Bacilli</taxon>
        <taxon>Bacillales</taxon>
        <taxon>Guptibacillaceae</taxon>
        <taxon>Guptibacillus</taxon>
    </lineage>
</organism>
<dbReference type="SMART" id="SM00640">
    <property type="entry name" value="Glyco_32"/>
    <property type="match status" value="1"/>
</dbReference>
<feature type="domain" description="Glycosyl hydrolase family 32 C-terminal" evidence="11">
    <location>
        <begin position="341"/>
        <end position="470"/>
    </location>
</feature>
<keyword evidence="5 8" id="KW-0378">Hydrolase</keyword>
<dbReference type="GO" id="GO:0004564">
    <property type="term" value="F:beta-fructofuranosidase activity"/>
    <property type="evidence" value="ECO:0007669"/>
    <property type="project" value="UniProtKB-EC"/>
</dbReference>
<dbReference type="EC" id="3.2.1.26" evidence="3 8"/>
<dbReference type="AlphaFoldDB" id="A0A845EUM1"/>
<dbReference type="InterPro" id="IPR018053">
    <property type="entry name" value="Glyco_hydro_32_AS"/>
</dbReference>
<proteinExistence type="inferred from homology"/>
<evidence type="ECO:0000256" key="9">
    <source>
        <dbReference type="RuleBase" id="RU365015"/>
    </source>
</evidence>
<gene>
    <name evidence="12" type="ORF">GLW07_04145</name>
</gene>
<dbReference type="InterPro" id="IPR023296">
    <property type="entry name" value="Glyco_hydro_beta-prop_sf"/>
</dbReference>
<comment type="similarity">
    <text evidence="2 8">Belongs to the glycosyl hydrolase 32 family.</text>
</comment>
<dbReference type="EMBL" id="WMEY01000001">
    <property type="protein sequence ID" value="MYL62546.1"/>
    <property type="molecule type" value="Genomic_DNA"/>
</dbReference>
<protein>
    <recommendedName>
        <fullName evidence="4 8">Sucrose-6-phosphate hydrolase</fullName>
        <ecNumber evidence="3 8">3.2.1.26</ecNumber>
    </recommendedName>
    <alternativeName>
        <fullName evidence="7 9">Invertase</fullName>
    </alternativeName>
</protein>
<reference evidence="12 13" key="1">
    <citation type="submission" date="2019-11" db="EMBL/GenBank/DDBJ databases">
        <title>Genome sequences of 17 halophilic strains isolated from different environments.</title>
        <authorList>
            <person name="Furrow R.E."/>
        </authorList>
    </citation>
    <scope>NUCLEOTIDE SEQUENCE [LARGE SCALE GENOMIC DNA]</scope>
    <source>
        <strain evidence="12 13">22506_14_FS</strain>
    </source>
</reference>
<dbReference type="SUPFAM" id="SSF75005">
    <property type="entry name" value="Arabinanase/levansucrase/invertase"/>
    <property type="match status" value="1"/>
</dbReference>
<dbReference type="Proteomes" id="UP000447833">
    <property type="component" value="Unassembled WGS sequence"/>
</dbReference>
<comment type="caution">
    <text evidence="12">The sequence shown here is derived from an EMBL/GenBank/DDBJ whole genome shotgun (WGS) entry which is preliminary data.</text>
</comment>
<keyword evidence="9" id="KW-0119">Carbohydrate metabolism</keyword>
<dbReference type="InterPro" id="IPR013320">
    <property type="entry name" value="ConA-like_dom_sf"/>
</dbReference>
<evidence type="ECO:0000313" key="12">
    <source>
        <dbReference type="EMBL" id="MYL62546.1"/>
    </source>
</evidence>
<dbReference type="Pfam" id="PF08244">
    <property type="entry name" value="Glyco_hydro_32C"/>
    <property type="match status" value="1"/>
</dbReference>
<keyword evidence="9" id="KW-0963">Cytoplasm</keyword>
<dbReference type="RefSeq" id="WP_160918351.1">
    <property type="nucleotide sequence ID" value="NZ_WMEY01000001.1"/>
</dbReference>
<evidence type="ECO:0000256" key="4">
    <source>
        <dbReference type="ARBA" id="ARBA00019623"/>
    </source>
</evidence>
<accession>A0A845EUM1</accession>
<sequence length="479" mass="55398">MIDRNDELKELAIKEINEHRNTVEKDHYRSAFHLMPPVGLLNDPNGFIHWKGVYHVFFQWMPFKTNHGAKFWGHYTSTDLVNWELQPIALAPGDWYDKNGCYSGSAVVYEDKMYLFYTGNVKDEEGNRETYQCVAVSEDGIHFEKKGVVLHLPEGYTPHFRDPKVWQHLGKWYMVIGTQNLKEEGRVVIFESANLMDWTFKGDVTASGEEAIGDLGFMWECPDLFELDGKDILLFSPQGIEAEGYLYQNIYQTGYVSGELDYESGKMRHGGFTELDRGFEFYAPQTTLDENGRRLVIGWMGVPEQAEEHHPTIAHKWIHILTIPRELHYEGERLIQRPAVELEKMRNSEIAKEINLSNEHKEWSELNGTVYELLVQLEEVKGTFSVNLRNNASLTYDSSKALLTFKRKSFVNGIEETRSCLIESVKELRFYVDSSSVEVFVNDGEEVFTSRFFPEESNESLVFEAVGNSKFQVTKWLLN</sequence>
<dbReference type="SUPFAM" id="SSF49899">
    <property type="entry name" value="Concanavalin A-like lectins/glucanases"/>
    <property type="match status" value="1"/>
</dbReference>
<dbReference type="UniPathway" id="UPA00238"/>
<comment type="catalytic activity">
    <reaction evidence="8">
        <text>Hydrolysis of terminal non-reducing beta-D-fructofuranoside residues in beta-D-fructofuranosides.</text>
        <dbReference type="EC" id="3.2.1.26"/>
    </reaction>
</comment>
<dbReference type="CDD" id="cd18623">
    <property type="entry name" value="GH32_ScrB-like"/>
    <property type="match status" value="1"/>
</dbReference>
<evidence type="ECO:0000256" key="3">
    <source>
        <dbReference type="ARBA" id="ARBA00012758"/>
    </source>
</evidence>
<dbReference type="PANTHER" id="PTHR43101:SF1">
    <property type="entry name" value="BETA-FRUCTOSIDASE"/>
    <property type="match status" value="1"/>
</dbReference>
<comment type="pathway">
    <text evidence="1 9">Glycan biosynthesis; sucrose metabolism.</text>
</comment>
<evidence type="ECO:0000259" key="10">
    <source>
        <dbReference type="Pfam" id="PF00251"/>
    </source>
</evidence>
<comment type="function">
    <text evidence="9">Enables the bacterium to metabolize sucrose as a sole carbon source.</text>
</comment>
<evidence type="ECO:0000256" key="5">
    <source>
        <dbReference type="ARBA" id="ARBA00022801"/>
    </source>
</evidence>
<feature type="domain" description="Glycosyl hydrolase family 32 N-terminal" evidence="10">
    <location>
        <begin position="33"/>
        <end position="338"/>
    </location>
</feature>
<evidence type="ECO:0000256" key="8">
    <source>
        <dbReference type="RuleBase" id="RU362110"/>
    </source>
</evidence>
<dbReference type="PANTHER" id="PTHR43101">
    <property type="entry name" value="BETA-FRUCTOSIDASE"/>
    <property type="match status" value="1"/>
</dbReference>